<protein>
    <submittedName>
        <fullName evidence="2">Uncharacterized protein</fullName>
    </submittedName>
</protein>
<comment type="caution">
    <text evidence="2">The sequence shown here is derived from an EMBL/GenBank/DDBJ whole genome shotgun (WGS) entry which is preliminary data.</text>
</comment>
<proteinExistence type="predicted"/>
<dbReference type="Proteomes" id="UP000734854">
    <property type="component" value="Unassembled WGS sequence"/>
</dbReference>
<dbReference type="EMBL" id="JACMSC010000013">
    <property type="protein sequence ID" value="KAG6492596.1"/>
    <property type="molecule type" value="Genomic_DNA"/>
</dbReference>
<keyword evidence="3" id="KW-1185">Reference proteome</keyword>
<reference evidence="2 3" key="1">
    <citation type="submission" date="2020-08" db="EMBL/GenBank/DDBJ databases">
        <title>Plant Genome Project.</title>
        <authorList>
            <person name="Zhang R.-G."/>
        </authorList>
    </citation>
    <scope>NUCLEOTIDE SEQUENCE [LARGE SCALE GENOMIC DNA]</scope>
    <source>
        <tissue evidence="2">Rhizome</tissue>
    </source>
</reference>
<accession>A0A8J5FPC2</accession>
<dbReference type="AlphaFoldDB" id="A0A8J5FPC2"/>
<feature type="region of interest" description="Disordered" evidence="1">
    <location>
        <begin position="144"/>
        <end position="184"/>
    </location>
</feature>
<gene>
    <name evidence="2" type="ORF">ZIOFF_047561</name>
</gene>
<evidence type="ECO:0000313" key="2">
    <source>
        <dbReference type="EMBL" id="KAG6492596.1"/>
    </source>
</evidence>
<evidence type="ECO:0000313" key="3">
    <source>
        <dbReference type="Proteomes" id="UP000734854"/>
    </source>
</evidence>
<name>A0A8J5FPC2_ZINOF</name>
<feature type="region of interest" description="Disordered" evidence="1">
    <location>
        <begin position="275"/>
        <end position="297"/>
    </location>
</feature>
<sequence>MCFSSLVGALGFPSASSPPRHRDLPPPILPPHPFGAAHQSPATTAVLVRCPVDHRRFLVPEPCPRPEPTSSGHPIPEVTLSSRELMEEKSKLGSRTDIGWQHGVDVENNSKKVRDVEPCLTVPDDVKNKMQSIVDKLAKVADKRKRKSYGIDDSDDEDPLPKATDKGKMKMDTFSRSKKGSNFGSTQATINQMMKKELRDEACQEIARKSKKEELFTIDDLSSDDEWITEENDHIDRDDLDQINEVDGHDVEPIHLVDEEGSGNVAGANDISSIVHHANDGSDGDNDSDETKDKALSPATHRALGLSLSAPVTSSFGIGAVAEGCASPPLPVLSVFPLPHRLLATKIFLRRFFLLIHSEPRADHRPLQPFSCAALLITADSLFLSRALDPSQQGEIVPEGFGLVEHPIV</sequence>
<organism evidence="2 3">
    <name type="scientific">Zingiber officinale</name>
    <name type="common">Ginger</name>
    <name type="synonym">Amomum zingiber</name>
    <dbReference type="NCBI Taxonomy" id="94328"/>
    <lineage>
        <taxon>Eukaryota</taxon>
        <taxon>Viridiplantae</taxon>
        <taxon>Streptophyta</taxon>
        <taxon>Embryophyta</taxon>
        <taxon>Tracheophyta</taxon>
        <taxon>Spermatophyta</taxon>
        <taxon>Magnoliopsida</taxon>
        <taxon>Liliopsida</taxon>
        <taxon>Zingiberales</taxon>
        <taxon>Zingiberaceae</taxon>
        <taxon>Zingiber</taxon>
    </lineage>
</organism>
<evidence type="ECO:0000256" key="1">
    <source>
        <dbReference type="SAM" id="MobiDB-lite"/>
    </source>
</evidence>
<feature type="compositionally biased region" description="Basic and acidic residues" evidence="1">
    <location>
        <begin position="159"/>
        <end position="175"/>
    </location>
</feature>